<proteinExistence type="predicted"/>
<name>A0A0A2XDW1_9PAST</name>
<accession>A0A0A2XDW1</accession>
<evidence type="ECO:0000313" key="1">
    <source>
        <dbReference type="EMBL" id="KGQ29167.1"/>
    </source>
</evidence>
<comment type="caution">
    <text evidence="1">The sequence shown here is derived from an EMBL/GenBank/DDBJ whole genome shotgun (WGS) entry which is preliminary data.</text>
</comment>
<gene>
    <name evidence="1" type="ORF">JP32_11590</name>
</gene>
<organism evidence="1 2">
    <name type="scientific">Gallibacterium anatis</name>
    <dbReference type="NCBI Taxonomy" id="750"/>
    <lineage>
        <taxon>Bacteria</taxon>
        <taxon>Pseudomonadati</taxon>
        <taxon>Pseudomonadota</taxon>
        <taxon>Gammaproteobacteria</taxon>
        <taxon>Pasteurellales</taxon>
        <taxon>Pasteurellaceae</taxon>
        <taxon>Gallibacterium</taxon>
    </lineage>
</organism>
<dbReference type="EMBL" id="JPXS01000077">
    <property type="protein sequence ID" value="KGQ29167.1"/>
    <property type="molecule type" value="Genomic_DNA"/>
</dbReference>
<evidence type="ECO:0000313" key="2">
    <source>
        <dbReference type="Proteomes" id="UP000030526"/>
    </source>
</evidence>
<sequence length="60" mass="6728">MAYKYVNFYSSGELSRGVQDVKLIKTAENYTKNAFDFVAFTNNESLLAQGVLVCYTTFGV</sequence>
<dbReference type="Proteomes" id="UP000030526">
    <property type="component" value="Unassembled WGS sequence"/>
</dbReference>
<protein>
    <submittedName>
        <fullName evidence="1">Uncharacterized protein</fullName>
    </submittedName>
</protein>
<dbReference type="AlphaFoldDB" id="A0A0A2XDW1"/>
<reference evidence="1 2" key="1">
    <citation type="submission" date="2014-08" db="EMBL/GenBank/DDBJ databases">
        <title>Chaperone-usher fimbriae in a diverse selection of Gallibacterium genomes.</title>
        <authorList>
            <person name="Kudirkiene E."/>
            <person name="Bager R.J."/>
            <person name="Johnson T.J."/>
            <person name="Bojesen A.M."/>
        </authorList>
    </citation>
    <scope>NUCLEOTIDE SEQUENCE [LARGE SCALE GENOMIC DNA]</scope>
    <source>
        <strain evidence="1 2">20558/3kl.</strain>
    </source>
</reference>